<sequence>MFHQLLDTSLEIATPSDTARAFVNAIPKQKKLSKKIFNLGGGESCRTSYKDFLTRSFKIYGLGEFTFPDKAFAEKNFHCGYYADGDNLEEILHFRQDSLTDYFENGKENFSSFKKFGASLLQRAIKWCLLQQSEPLEALKNNHKKLKQQFFK</sequence>
<dbReference type="RefSeq" id="WP_308864869.1">
    <property type="nucleotide sequence ID" value="NZ_JAVHUL010000027.1"/>
</dbReference>
<accession>A0ABU1A2P5</accession>
<name>A0ABU1A2P5_9FLAO</name>
<gene>
    <name evidence="1" type="ORF">RBU60_10350</name>
</gene>
<organism evidence="1 2">
    <name type="scientific">Mesonia profundi</name>
    <dbReference type="NCBI Taxonomy" id="3070998"/>
    <lineage>
        <taxon>Bacteria</taxon>
        <taxon>Pseudomonadati</taxon>
        <taxon>Bacteroidota</taxon>
        <taxon>Flavobacteriia</taxon>
        <taxon>Flavobacteriales</taxon>
        <taxon>Flavobacteriaceae</taxon>
        <taxon>Mesonia</taxon>
    </lineage>
</organism>
<dbReference type="Proteomes" id="UP001230915">
    <property type="component" value="Unassembled WGS sequence"/>
</dbReference>
<protein>
    <submittedName>
        <fullName evidence="1">Uncharacterized protein</fullName>
    </submittedName>
</protein>
<keyword evidence="2" id="KW-1185">Reference proteome</keyword>
<reference evidence="1 2" key="1">
    <citation type="submission" date="2023-08" db="EMBL/GenBank/DDBJ databases">
        <title>Mesonia sp. MT50, isolated from deep-sea sediment of the Mariana Trench.</title>
        <authorList>
            <person name="Fu H."/>
        </authorList>
    </citation>
    <scope>NUCLEOTIDE SEQUENCE [LARGE SCALE GENOMIC DNA]</scope>
    <source>
        <strain evidence="1 2">MT50</strain>
    </source>
</reference>
<evidence type="ECO:0000313" key="2">
    <source>
        <dbReference type="Proteomes" id="UP001230915"/>
    </source>
</evidence>
<comment type="caution">
    <text evidence="1">The sequence shown here is derived from an EMBL/GenBank/DDBJ whole genome shotgun (WGS) entry which is preliminary data.</text>
</comment>
<evidence type="ECO:0000313" key="1">
    <source>
        <dbReference type="EMBL" id="MDQ7917977.1"/>
    </source>
</evidence>
<proteinExistence type="predicted"/>
<dbReference type="EMBL" id="JAVHUL010000027">
    <property type="protein sequence ID" value="MDQ7917977.1"/>
    <property type="molecule type" value="Genomic_DNA"/>
</dbReference>